<dbReference type="InterPro" id="IPR027417">
    <property type="entry name" value="P-loop_NTPase"/>
</dbReference>
<dbReference type="AlphaFoldDB" id="A0A1Y6LHK4"/>
<accession>A0A1Y6LHK4</accession>
<gene>
    <name evidence="1" type="ORF">ZT1A5_G3429</name>
</gene>
<protein>
    <submittedName>
        <fullName evidence="1">Uncharacterized protein</fullName>
    </submittedName>
</protein>
<organism evidence="1 2">
    <name type="scientific">Zymoseptoria tritici ST99CH_1A5</name>
    <dbReference type="NCBI Taxonomy" id="1276529"/>
    <lineage>
        <taxon>Eukaryota</taxon>
        <taxon>Fungi</taxon>
        <taxon>Dikarya</taxon>
        <taxon>Ascomycota</taxon>
        <taxon>Pezizomycotina</taxon>
        <taxon>Dothideomycetes</taxon>
        <taxon>Dothideomycetidae</taxon>
        <taxon>Mycosphaerellales</taxon>
        <taxon>Mycosphaerellaceae</taxon>
        <taxon>Zymoseptoria</taxon>
    </lineage>
</organism>
<name>A0A1Y6LHK4_ZYMTR</name>
<dbReference type="Proteomes" id="UP000215453">
    <property type="component" value="Chromosome 2"/>
</dbReference>
<sequence length="307" mass="33812">MSATTERITIGVVGRTGSGKSATLNSLFQVGEIARCGGLVSCVTLTTNLYCGKRTDQASPLLAEVFFFTEADRYKMISRWVHDYHSATAPDPAQITMATAAQLMVCEALETIFKDHPECEDYHAIHRFLADAKGADGGGVVAKLVQWSNDLLVRTVGNDETVTITASNASDLLSQLEPYDSEMREGPSLWPFVSLIRFHIDDPLTAKGIHFLDTPGHSLSEFTREYNATRYRREVTHAMITTQTCIALSDSAVHAECLRMQHLGRDRVVVVVTRTDIIGDHTMSGSLREEATARRLKDHLTQLEPGG</sequence>
<dbReference type="Gene3D" id="3.40.50.300">
    <property type="entry name" value="P-loop containing nucleotide triphosphate hydrolases"/>
    <property type="match status" value="1"/>
</dbReference>
<dbReference type="EMBL" id="LT882677">
    <property type="protein sequence ID" value="SMY21991.1"/>
    <property type="molecule type" value="Genomic_DNA"/>
</dbReference>
<dbReference type="PANTHER" id="PTHR36681:SF3">
    <property type="entry name" value="NUCLEAR GTPASE, GERMINAL CENTER-ASSOCIATED, TANDEM DUPLICATE 3"/>
    <property type="match status" value="1"/>
</dbReference>
<evidence type="ECO:0000313" key="2">
    <source>
        <dbReference type="Proteomes" id="UP000215453"/>
    </source>
</evidence>
<reference evidence="1 2" key="1">
    <citation type="submission" date="2016-10" db="EMBL/GenBank/DDBJ databases">
        <authorList>
            <person name="Varghese N."/>
        </authorList>
    </citation>
    <scope>NUCLEOTIDE SEQUENCE [LARGE SCALE GENOMIC DNA]</scope>
</reference>
<dbReference type="SUPFAM" id="SSF52540">
    <property type="entry name" value="P-loop containing nucleoside triphosphate hydrolases"/>
    <property type="match status" value="1"/>
</dbReference>
<proteinExistence type="predicted"/>
<dbReference type="PANTHER" id="PTHR36681">
    <property type="entry name" value="NUCLEAR GTPASE, GERMINAL CENTER-ASSOCIATED, TANDEM DUPLICATE 3"/>
    <property type="match status" value="1"/>
</dbReference>
<evidence type="ECO:0000313" key="1">
    <source>
        <dbReference type="EMBL" id="SMY21991.1"/>
    </source>
</evidence>